<accession>A0ABT2QBB2</accession>
<feature type="region of interest" description="Disordered" evidence="1">
    <location>
        <begin position="192"/>
        <end position="221"/>
    </location>
</feature>
<dbReference type="Proteomes" id="UP001320972">
    <property type="component" value="Unassembled WGS sequence"/>
</dbReference>
<feature type="compositionally biased region" description="Basic and acidic residues" evidence="1">
    <location>
        <begin position="1"/>
        <end position="11"/>
    </location>
</feature>
<protein>
    <submittedName>
        <fullName evidence="2">Uncharacterized protein</fullName>
    </submittedName>
</protein>
<name>A0ABT2QBB2_9EURY</name>
<evidence type="ECO:0000313" key="2">
    <source>
        <dbReference type="EMBL" id="MCU4972217.1"/>
    </source>
</evidence>
<gene>
    <name evidence="2" type="ORF">OB955_05645</name>
</gene>
<evidence type="ECO:0000313" key="3">
    <source>
        <dbReference type="Proteomes" id="UP001320972"/>
    </source>
</evidence>
<comment type="caution">
    <text evidence="2">The sequence shown here is derived from an EMBL/GenBank/DDBJ whole genome shotgun (WGS) entry which is preliminary data.</text>
</comment>
<dbReference type="RefSeq" id="WP_338007240.1">
    <property type="nucleotide sequence ID" value="NZ_JAOPKB010000002.1"/>
</dbReference>
<organism evidence="2 3">
    <name type="scientific">Natronoglomus mannanivorans</name>
    <dbReference type="NCBI Taxonomy" id="2979990"/>
    <lineage>
        <taxon>Archaea</taxon>
        <taxon>Methanobacteriati</taxon>
        <taxon>Methanobacteriota</taxon>
        <taxon>Stenosarchaea group</taxon>
        <taxon>Halobacteria</taxon>
        <taxon>Halobacteriales</taxon>
        <taxon>Natrialbaceae</taxon>
        <taxon>Natronoglomus</taxon>
    </lineage>
</organism>
<sequence>MSTDSTAREIFEDVDPDPDAVLEAYGAQTPEELVASGGDHEPTIDDELDADDAAADALFGDLCEDSLEGSALEREPATGSEAGARSSRSESETNVDADADAVPTIDWTGDTETTVDADVVVIEPSVTVQEGDGRDVEHDGTVLERVLEDGEDTVAARLSVESMSGSDSGSDASADTDAGTVAGADTEAAIATDTAWESSSNDASSTNRSSTNDLTLVGPEPDEVRIDNTAFGAEFTDFVWFGDSSSTLEADW</sequence>
<feature type="compositionally biased region" description="Low complexity" evidence="1">
    <location>
        <begin position="192"/>
        <end position="213"/>
    </location>
</feature>
<dbReference type="EMBL" id="JAOPKB010000002">
    <property type="protein sequence ID" value="MCU4972217.1"/>
    <property type="molecule type" value="Genomic_DNA"/>
</dbReference>
<evidence type="ECO:0000256" key="1">
    <source>
        <dbReference type="SAM" id="MobiDB-lite"/>
    </source>
</evidence>
<feature type="region of interest" description="Disordered" evidence="1">
    <location>
        <begin position="66"/>
        <end position="111"/>
    </location>
</feature>
<keyword evidence="3" id="KW-1185">Reference proteome</keyword>
<proteinExistence type="predicted"/>
<reference evidence="2 3" key="1">
    <citation type="submission" date="2022-09" db="EMBL/GenBank/DDBJ databases">
        <title>Enrichment on poylsaccharides allowed isolation of novel metabolic and taxonomic groups of Haloarchaea.</title>
        <authorList>
            <person name="Sorokin D.Y."/>
            <person name="Elcheninov A.G."/>
            <person name="Khizhniak T.V."/>
            <person name="Kolganova T.V."/>
            <person name="Kublanov I.V."/>
        </authorList>
    </citation>
    <scope>NUCLEOTIDE SEQUENCE [LARGE SCALE GENOMIC DNA]</scope>
    <source>
        <strain evidence="2 3">AArc-m2/3/4</strain>
    </source>
</reference>
<feature type="compositionally biased region" description="Low complexity" evidence="1">
    <location>
        <begin position="77"/>
        <end position="86"/>
    </location>
</feature>
<feature type="region of interest" description="Disordered" evidence="1">
    <location>
        <begin position="1"/>
        <end position="47"/>
    </location>
</feature>